<keyword evidence="3" id="KW-1185">Reference proteome</keyword>
<comment type="caution">
    <text evidence="2">The sequence shown here is derived from an EMBL/GenBank/DDBJ whole genome shotgun (WGS) entry which is preliminary data.</text>
</comment>
<dbReference type="PANTHER" id="PTHR48098:SF3">
    <property type="entry name" value="IRON(III) ENTEROBACTIN ESTERASE"/>
    <property type="match status" value="1"/>
</dbReference>
<accession>A0ABP4XR89</accession>
<organism evidence="2 3">
    <name type="scientific">Leucobacter iarius</name>
    <dbReference type="NCBI Taxonomy" id="333963"/>
    <lineage>
        <taxon>Bacteria</taxon>
        <taxon>Bacillati</taxon>
        <taxon>Actinomycetota</taxon>
        <taxon>Actinomycetes</taxon>
        <taxon>Micrococcales</taxon>
        <taxon>Microbacteriaceae</taxon>
        <taxon>Leucobacter</taxon>
    </lineage>
</organism>
<dbReference type="PANTHER" id="PTHR48098">
    <property type="entry name" value="ENTEROCHELIN ESTERASE-RELATED"/>
    <property type="match status" value="1"/>
</dbReference>
<gene>
    <name evidence="2" type="ORF">GCM10009768_18070</name>
</gene>
<proteinExistence type="predicted"/>
<dbReference type="Pfam" id="PF00756">
    <property type="entry name" value="Esterase"/>
    <property type="match status" value="1"/>
</dbReference>
<feature type="region of interest" description="Disordered" evidence="1">
    <location>
        <begin position="1"/>
        <end position="22"/>
    </location>
</feature>
<dbReference type="Proteomes" id="UP001500851">
    <property type="component" value="Unassembled WGS sequence"/>
</dbReference>
<sequence length="434" mass="45688">MNASIATPSSSPPFLPPIPRRSSPTRVVDALARGASAEDVLAEAARVGGAWIDPDPDAPDHRIVTVVRRLEHDDESAVLLIDTVTHLHRSDLAPFVLDRVEHEGSRLHAGAFSLPATLRATVALLVERPLDPELGATRERWRPVYDRTEALPGDGEVCVTAGGGRSSILSLPDALPERFVRADPSEDPVPAGTIHRGRIDSRILGFPLDVWCHLPANAAERGVSGVALLSDGDRLTSEVPMLPALDRASAAGALVPAATVLYATADPADRPRALGMNPALAGFLTDELLPWAGSFAALPTDPERRVVGGASLGGLAAADLVRRAPHVARNAIVQSGSFWWPDPADGAAPGEQLELWRGGGSAAGIRIFQEVGEFEGHLLGLNREFRALAEGAGAAVQYREYCGGHDFACWRVGLVDGLIALLGGEASGAPARRA</sequence>
<reference evidence="3" key="1">
    <citation type="journal article" date="2019" name="Int. J. Syst. Evol. Microbiol.">
        <title>The Global Catalogue of Microorganisms (GCM) 10K type strain sequencing project: providing services to taxonomists for standard genome sequencing and annotation.</title>
        <authorList>
            <consortium name="The Broad Institute Genomics Platform"/>
            <consortium name="The Broad Institute Genome Sequencing Center for Infectious Disease"/>
            <person name="Wu L."/>
            <person name="Ma J."/>
        </authorList>
    </citation>
    <scope>NUCLEOTIDE SEQUENCE [LARGE SCALE GENOMIC DNA]</scope>
    <source>
        <strain evidence="3">JCM 14736</strain>
    </source>
</reference>
<dbReference type="InterPro" id="IPR029058">
    <property type="entry name" value="AB_hydrolase_fold"/>
</dbReference>
<evidence type="ECO:0000313" key="3">
    <source>
        <dbReference type="Proteomes" id="UP001500851"/>
    </source>
</evidence>
<feature type="compositionally biased region" description="Pro residues" evidence="1">
    <location>
        <begin position="10"/>
        <end position="19"/>
    </location>
</feature>
<dbReference type="InterPro" id="IPR050583">
    <property type="entry name" value="Mycobacterial_A85_antigen"/>
</dbReference>
<dbReference type="Gene3D" id="3.40.50.1820">
    <property type="entry name" value="alpha/beta hydrolase"/>
    <property type="match status" value="1"/>
</dbReference>
<dbReference type="RefSeq" id="WP_344031541.1">
    <property type="nucleotide sequence ID" value="NZ_BAAAOB010000001.1"/>
</dbReference>
<evidence type="ECO:0008006" key="4">
    <source>
        <dbReference type="Google" id="ProtNLM"/>
    </source>
</evidence>
<evidence type="ECO:0000313" key="2">
    <source>
        <dbReference type="EMBL" id="GAA1789390.1"/>
    </source>
</evidence>
<name>A0ABP4XR89_9MICO</name>
<evidence type="ECO:0000256" key="1">
    <source>
        <dbReference type="SAM" id="MobiDB-lite"/>
    </source>
</evidence>
<protein>
    <recommendedName>
        <fullName evidence="4">Enterochelin esterase family protein</fullName>
    </recommendedName>
</protein>
<dbReference type="InterPro" id="IPR000801">
    <property type="entry name" value="Esterase-like"/>
</dbReference>
<dbReference type="EMBL" id="BAAAOB010000001">
    <property type="protein sequence ID" value="GAA1789390.1"/>
    <property type="molecule type" value="Genomic_DNA"/>
</dbReference>
<dbReference type="SUPFAM" id="SSF53474">
    <property type="entry name" value="alpha/beta-Hydrolases"/>
    <property type="match status" value="1"/>
</dbReference>